<dbReference type="InterPro" id="IPR013096">
    <property type="entry name" value="Cupin_2"/>
</dbReference>
<keyword evidence="7" id="KW-1185">Reference proteome</keyword>
<dbReference type="InterPro" id="IPR018060">
    <property type="entry name" value="HTH_AraC"/>
</dbReference>
<dbReference type="Gene3D" id="2.60.120.10">
    <property type="entry name" value="Jelly Rolls"/>
    <property type="match status" value="1"/>
</dbReference>
<name>A0A559KAK9_9BACL</name>
<dbReference type="Pfam" id="PF12833">
    <property type="entry name" value="HTH_18"/>
    <property type="match status" value="1"/>
</dbReference>
<comment type="caution">
    <text evidence="6">The sequence shown here is derived from an EMBL/GenBank/DDBJ whole genome shotgun (WGS) entry which is preliminary data.</text>
</comment>
<dbReference type="SMART" id="SM00342">
    <property type="entry name" value="HTH_ARAC"/>
    <property type="match status" value="1"/>
</dbReference>
<reference evidence="6 7" key="1">
    <citation type="submission" date="2019-07" db="EMBL/GenBank/DDBJ databases">
        <authorList>
            <person name="Kim J."/>
        </authorList>
    </citation>
    <scope>NUCLEOTIDE SEQUENCE [LARGE SCALE GENOMIC DNA]</scope>
    <source>
        <strain evidence="6 7">JC52</strain>
    </source>
</reference>
<keyword evidence="3" id="KW-0804">Transcription</keyword>
<dbReference type="InterPro" id="IPR009057">
    <property type="entry name" value="Homeodomain-like_sf"/>
</dbReference>
<dbReference type="PROSITE" id="PS01124">
    <property type="entry name" value="HTH_ARAC_FAMILY_2"/>
    <property type="match status" value="1"/>
</dbReference>
<dbReference type="InterPro" id="IPR037923">
    <property type="entry name" value="HTH-like"/>
</dbReference>
<evidence type="ECO:0000313" key="7">
    <source>
        <dbReference type="Proteomes" id="UP000317036"/>
    </source>
</evidence>
<dbReference type="GO" id="GO:0043565">
    <property type="term" value="F:sequence-specific DNA binding"/>
    <property type="evidence" value="ECO:0007669"/>
    <property type="project" value="InterPro"/>
</dbReference>
<keyword evidence="1" id="KW-0805">Transcription regulation</keyword>
<dbReference type="Pfam" id="PF07883">
    <property type="entry name" value="Cupin_2"/>
    <property type="match status" value="1"/>
</dbReference>
<dbReference type="EMBL" id="VNJI01000016">
    <property type="protein sequence ID" value="TVY09167.1"/>
    <property type="molecule type" value="Genomic_DNA"/>
</dbReference>
<protein>
    <submittedName>
        <fullName evidence="6">Helix-turn-helix domain-containing protein</fullName>
    </submittedName>
</protein>
<dbReference type="Gene3D" id="1.10.10.60">
    <property type="entry name" value="Homeodomain-like"/>
    <property type="match status" value="2"/>
</dbReference>
<gene>
    <name evidence="6" type="ORF">FPZ49_14590</name>
</gene>
<dbReference type="PANTHER" id="PTHR46796">
    <property type="entry name" value="HTH-TYPE TRANSCRIPTIONAL ACTIVATOR RHAS-RELATED"/>
    <property type="match status" value="1"/>
</dbReference>
<dbReference type="InterPro" id="IPR050204">
    <property type="entry name" value="AraC_XylS_family_regulators"/>
</dbReference>
<organism evidence="6 7">
    <name type="scientific">Paenibacillus cremeus</name>
    <dbReference type="NCBI Taxonomy" id="2163881"/>
    <lineage>
        <taxon>Bacteria</taxon>
        <taxon>Bacillati</taxon>
        <taxon>Bacillota</taxon>
        <taxon>Bacilli</taxon>
        <taxon>Bacillales</taxon>
        <taxon>Paenibacillaceae</taxon>
        <taxon>Paenibacillus</taxon>
    </lineage>
</organism>
<sequence>MAEQRMKKSSTVKGGGASSRWTYEAENKGPIEDVPELVMFGCDEFRKAHPLRDHAHPGCFEFVLVERGKAGWELDGTVYETKGGDVFHTRPGERHRGGFNVIEPSKIWWLIVSSPTPQSKDWLRLPPNEIAALESALAALPRVVHTGLRPVDTFIRLQQALMTESPLRSTFIRQSIVELLLHFVRPETVAASVADDLVHRFESLIERMRREPEWRPAVAQLAEEAGVSESHFYRTFQAYSGLSPNSYMERLRLKEACRWLEESTEPITHIAHQLGYPSSQHFATVFKRYTGQTPSRWRANSISSGITGSMIQSHRTLGTSLWATGADQ</sequence>
<evidence type="ECO:0000256" key="3">
    <source>
        <dbReference type="ARBA" id="ARBA00023163"/>
    </source>
</evidence>
<dbReference type="OrthoDB" id="337756at2"/>
<dbReference type="AlphaFoldDB" id="A0A559KAK9"/>
<dbReference type="Proteomes" id="UP000317036">
    <property type="component" value="Unassembled WGS sequence"/>
</dbReference>
<evidence type="ECO:0000256" key="4">
    <source>
        <dbReference type="SAM" id="MobiDB-lite"/>
    </source>
</evidence>
<dbReference type="GO" id="GO:0003700">
    <property type="term" value="F:DNA-binding transcription factor activity"/>
    <property type="evidence" value="ECO:0007669"/>
    <property type="project" value="InterPro"/>
</dbReference>
<evidence type="ECO:0000259" key="5">
    <source>
        <dbReference type="PROSITE" id="PS01124"/>
    </source>
</evidence>
<dbReference type="SUPFAM" id="SSF46689">
    <property type="entry name" value="Homeodomain-like"/>
    <property type="match status" value="2"/>
</dbReference>
<dbReference type="PRINTS" id="PR00032">
    <property type="entry name" value="HTHARAC"/>
</dbReference>
<evidence type="ECO:0000313" key="6">
    <source>
        <dbReference type="EMBL" id="TVY09167.1"/>
    </source>
</evidence>
<accession>A0A559KAK9</accession>
<evidence type="ECO:0000256" key="1">
    <source>
        <dbReference type="ARBA" id="ARBA00023015"/>
    </source>
</evidence>
<keyword evidence="2" id="KW-0238">DNA-binding</keyword>
<dbReference type="InterPro" id="IPR020449">
    <property type="entry name" value="Tscrpt_reg_AraC-type_HTH"/>
</dbReference>
<dbReference type="RefSeq" id="WP_144847867.1">
    <property type="nucleotide sequence ID" value="NZ_VNJI01000016.1"/>
</dbReference>
<proteinExistence type="predicted"/>
<dbReference type="InterPro" id="IPR014710">
    <property type="entry name" value="RmlC-like_jellyroll"/>
</dbReference>
<dbReference type="SUPFAM" id="SSF51215">
    <property type="entry name" value="Regulatory protein AraC"/>
    <property type="match status" value="1"/>
</dbReference>
<evidence type="ECO:0000256" key="2">
    <source>
        <dbReference type="ARBA" id="ARBA00023125"/>
    </source>
</evidence>
<feature type="domain" description="HTH araC/xylS-type" evidence="5">
    <location>
        <begin position="199"/>
        <end position="300"/>
    </location>
</feature>
<feature type="region of interest" description="Disordered" evidence="4">
    <location>
        <begin position="1"/>
        <end position="24"/>
    </location>
</feature>